<accession>A0ABV2LTT9</accession>
<sequence>MPGVYDIRQEVDENDDYWANSGMVTGIVTPNENGEKVAILGFTDNAQNLAVTISVPAKKGIYEMGLSDLEKYISITNTNTNNMGEDYTLLVSKTMSLNVKEIETSTGMFATVRHIKGSFNGVMVHIDSQTDMEYAHTVTGEFEINQFF</sequence>
<dbReference type="RefSeq" id="WP_354506549.1">
    <property type="nucleotide sequence ID" value="NZ_JBEPMO010000002.1"/>
</dbReference>
<gene>
    <name evidence="1" type="ORF">ABID46_000437</name>
</gene>
<evidence type="ECO:0000313" key="2">
    <source>
        <dbReference type="Proteomes" id="UP001549146"/>
    </source>
</evidence>
<dbReference type="EMBL" id="JBEPMO010000002">
    <property type="protein sequence ID" value="MET3730878.1"/>
    <property type="molecule type" value="Genomic_DNA"/>
</dbReference>
<proteinExistence type="predicted"/>
<evidence type="ECO:0000313" key="1">
    <source>
        <dbReference type="EMBL" id="MET3730878.1"/>
    </source>
</evidence>
<evidence type="ECO:0008006" key="3">
    <source>
        <dbReference type="Google" id="ProtNLM"/>
    </source>
</evidence>
<reference evidence="1 2" key="1">
    <citation type="submission" date="2024-06" db="EMBL/GenBank/DDBJ databases">
        <title>Genomic Encyclopedia of Type Strains, Phase IV (KMG-IV): sequencing the most valuable type-strain genomes for metagenomic binning, comparative biology and taxonomic classification.</title>
        <authorList>
            <person name="Goeker M."/>
        </authorList>
    </citation>
    <scope>NUCLEOTIDE SEQUENCE [LARGE SCALE GENOMIC DNA]</scope>
    <source>
        <strain evidence="1 2">DSM 29388</strain>
    </source>
</reference>
<dbReference type="Proteomes" id="UP001549146">
    <property type="component" value="Unassembled WGS sequence"/>
</dbReference>
<comment type="caution">
    <text evidence="1">The sequence shown here is derived from an EMBL/GenBank/DDBJ whole genome shotgun (WGS) entry which is preliminary data.</text>
</comment>
<name>A0ABV2LTT9_9FLAO</name>
<keyword evidence="2" id="KW-1185">Reference proteome</keyword>
<protein>
    <recommendedName>
        <fullName evidence="3">Phage tail tube protein</fullName>
    </recommendedName>
</protein>
<organism evidence="1 2">
    <name type="scientific">Moheibacter stercoris</name>
    <dbReference type="NCBI Taxonomy" id="1628251"/>
    <lineage>
        <taxon>Bacteria</taxon>
        <taxon>Pseudomonadati</taxon>
        <taxon>Bacteroidota</taxon>
        <taxon>Flavobacteriia</taxon>
        <taxon>Flavobacteriales</taxon>
        <taxon>Weeksellaceae</taxon>
        <taxon>Moheibacter</taxon>
    </lineage>
</organism>